<dbReference type="RefSeq" id="WP_144440332.1">
    <property type="nucleotide sequence ID" value="NZ_AP014924.1"/>
</dbReference>
<reference evidence="2" key="1">
    <citation type="submission" date="2015-07" db="EMBL/GenBank/DDBJ databases">
        <title>Complete genome sequence and phylogenetic analysis of Limnochorda pilosa.</title>
        <authorList>
            <person name="Watanabe M."/>
            <person name="Kojima H."/>
            <person name="Fukui M."/>
        </authorList>
    </citation>
    <scope>NUCLEOTIDE SEQUENCE [LARGE SCALE GENOMIC DNA]</scope>
    <source>
        <strain evidence="2">HC45</strain>
    </source>
</reference>
<dbReference type="AlphaFoldDB" id="A0A0K2SID6"/>
<protein>
    <submittedName>
        <fullName evidence="1">Uncharacterized protein</fullName>
    </submittedName>
</protein>
<accession>A0A0K2SID6</accession>
<sequence>MPFTEAENPLAIAETRPFLMQTSRLLNAEQMDVTPLYTSAVQVRQFSNASSIASPAYRNLTGGNLKPGATTFVLWKDPPLEDRIPERGG</sequence>
<evidence type="ECO:0000313" key="1">
    <source>
        <dbReference type="EMBL" id="BAS26891.1"/>
    </source>
</evidence>
<organism evidence="1 2">
    <name type="scientific">Limnochorda pilosa</name>
    <dbReference type="NCBI Taxonomy" id="1555112"/>
    <lineage>
        <taxon>Bacteria</taxon>
        <taxon>Bacillati</taxon>
        <taxon>Bacillota</taxon>
        <taxon>Limnochordia</taxon>
        <taxon>Limnochordales</taxon>
        <taxon>Limnochordaceae</taxon>
        <taxon>Limnochorda</taxon>
    </lineage>
</organism>
<proteinExistence type="predicted"/>
<reference evidence="2" key="2">
    <citation type="journal article" date="2016" name="Int. J. Syst. Evol. Microbiol.">
        <title>Complete genome sequence and cell structure of Limnochorda pilosa, a Gram-negative spore-former within the phylum Firmicutes.</title>
        <authorList>
            <person name="Watanabe M."/>
            <person name="Kojima H."/>
            <person name="Fukui M."/>
        </authorList>
    </citation>
    <scope>NUCLEOTIDE SEQUENCE [LARGE SCALE GENOMIC DNA]</scope>
    <source>
        <strain evidence="2">HC45</strain>
    </source>
</reference>
<dbReference type="STRING" id="1555112.LIP_1034"/>
<dbReference type="KEGG" id="lpil:LIP_1034"/>
<keyword evidence="2" id="KW-1185">Reference proteome</keyword>
<gene>
    <name evidence="1" type="ORF">LIP_1034</name>
</gene>
<evidence type="ECO:0000313" key="2">
    <source>
        <dbReference type="Proteomes" id="UP000065807"/>
    </source>
</evidence>
<dbReference type="EMBL" id="AP014924">
    <property type="protein sequence ID" value="BAS26891.1"/>
    <property type="molecule type" value="Genomic_DNA"/>
</dbReference>
<dbReference type="Proteomes" id="UP000065807">
    <property type="component" value="Chromosome"/>
</dbReference>
<name>A0A0K2SID6_LIMPI</name>